<evidence type="ECO:0000313" key="2">
    <source>
        <dbReference type="EMBL" id="JAP15835.1"/>
    </source>
</evidence>
<reference evidence="2" key="1">
    <citation type="submission" date="2015-12" db="EMBL/GenBank/DDBJ databases">
        <title>Gene expression during late stages of embryo sac development: a critical building block for successful pollen-pistil interactions.</title>
        <authorList>
            <person name="Liu Y."/>
            <person name="Joly V."/>
            <person name="Sabar M."/>
            <person name="Matton D.P."/>
        </authorList>
    </citation>
    <scope>NUCLEOTIDE SEQUENCE</scope>
</reference>
<feature type="region of interest" description="Disordered" evidence="1">
    <location>
        <begin position="1"/>
        <end position="21"/>
    </location>
</feature>
<proteinExistence type="predicted"/>
<dbReference type="AlphaFoldDB" id="A0A0V0H8K7"/>
<protein>
    <submittedName>
        <fullName evidence="2">Putative ovule protein</fullName>
    </submittedName>
</protein>
<name>A0A0V0H8K7_SOLCH</name>
<sequence length="104" mass="11617">MGTHEPWVDTHPVGGGRESRLDLPLTLQKSLSKLRPCSTVRRPTHDLWVGSREWGSLSWQKERAADLNHRPAGWGVSPPTVRGLWAEVPLAKAAQSRPRLSQSH</sequence>
<organism evidence="2">
    <name type="scientific">Solanum chacoense</name>
    <name type="common">Chaco potato</name>
    <dbReference type="NCBI Taxonomy" id="4108"/>
    <lineage>
        <taxon>Eukaryota</taxon>
        <taxon>Viridiplantae</taxon>
        <taxon>Streptophyta</taxon>
        <taxon>Embryophyta</taxon>
        <taxon>Tracheophyta</taxon>
        <taxon>Spermatophyta</taxon>
        <taxon>Magnoliopsida</taxon>
        <taxon>eudicotyledons</taxon>
        <taxon>Gunneridae</taxon>
        <taxon>Pentapetalae</taxon>
        <taxon>asterids</taxon>
        <taxon>lamiids</taxon>
        <taxon>Solanales</taxon>
        <taxon>Solanaceae</taxon>
        <taxon>Solanoideae</taxon>
        <taxon>Solaneae</taxon>
        <taxon>Solanum</taxon>
    </lineage>
</organism>
<evidence type="ECO:0000256" key="1">
    <source>
        <dbReference type="SAM" id="MobiDB-lite"/>
    </source>
</evidence>
<dbReference type="EMBL" id="GEDG01024624">
    <property type="protein sequence ID" value="JAP15835.1"/>
    <property type="molecule type" value="Transcribed_RNA"/>
</dbReference>
<accession>A0A0V0H8K7</accession>